<dbReference type="InterPro" id="IPR012337">
    <property type="entry name" value="RNaseH-like_sf"/>
</dbReference>
<reference evidence="2" key="2">
    <citation type="journal article" date="2023" name="BMC Genomics">
        <title>Pest status, molecular evolution, and epigenetic factors derived from the genome assembly of Frankliniella fusca, a thysanopteran phytovirus vector.</title>
        <authorList>
            <person name="Catto M.A."/>
            <person name="Labadie P.E."/>
            <person name="Jacobson A.L."/>
            <person name="Kennedy G.G."/>
            <person name="Srinivasan R."/>
            <person name="Hunt B.G."/>
        </authorList>
    </citation>
    <scope>NUCLEOTIDE SEQUENCE</scope>
    <source>
        <strain evidence="2">PL_HMW_Pooled</strain>
    </source>
</reference>
<dbReference type="PANTHER" id="PTHR37984:SF5">
    <property type="entry name" value="PROTEIN NYNRIN-LIKE"/>
    <property type="match status" value="1"/>
</dbReference>
<dbReference type="AlphaFoldDB" id="A0AAE1H9P4"/>
<dbReference type="EMBL" id="JAHWGI010000685">
    <property type="protein sequence ID" value="KAK3917079.1"/>
    <property type="molecule type" value="Genomic_DNA"/>
</dbReference>
<dbReference type="GO" id="GO:0003676">
    <property type="term" value="F:nucleic acid binding"/>
    <property type="evidence" value="ECO:0007669"/>
    <property type="project" value="InterPro"/>
</dbReference>
<evidence type="ECO:0000313" key="3">
    <source>
        <dbReference type="Proteomes" id="UP001219518"/>
    </source>
</evidence>
<sequence length="329" mass="37996">MGDMSYFHVPLTWNHSAANYVRSCEDCQRRKDQGPKQGELTPITARHPQDLVSIDYKYCPTAKTGEKYLLVFVDNYTHYVTAYATKTLTTAEFLECLRKYIFTFGCIRTILSDAGSSFVAHEYRALARSLNTRVAYSPLYFHSTSGLSESLIKSVGHRLAAFCQDALSNWPRLVTAACFALNTSKRLTMGVSPHEMLMGYDPLVPATLTYCLPQTIPKAEKLTRHFALRTRAEEHLKRAQAAQKRYFDSKRRQTHYSVGQRVLVFRRHQGRNAKFLYKFIGPFLVKKQTGKSSYLVRVRVRNRLRLRKYHVSQMRPYHKRSKALRPPPL</sequence>
<accession>A0AAE1H9P4</accession>
<dbReference type="PROSITE" id="PS50994">
    <property type="entry name" value="INTEGRASE"/>
    <property type="match status" value="1"/>
</dbReference>
<dbReference type="GO" id="GO:0015074">
    <property type="term" value="P:DNA integration"/>
    <property type="evidence" value="ECO:0007669"/>
    <property type="project" value="InterPro"/>
</dbReference>
<evidence type="ECO:0000259" key="1">
    <source>
        <dbReference type="PROSITE" id="PS50994"/>
    </source>
</evidence>
<dbReference type="Proteomes" id="UP001219518">
    <property type="component" value="Unassembled WGS sequence"/>
</dbReference>
<feature type="domain" description="Integrase catalytic" evidence="1">
    <location>
        <begin position="44"/>
        <end position="201"/>
    </location>
</feature>
<dbReference type="InterPro" id="IPR036397">
    <property type="entry name" value="RNaseH_sf"/>
</dbReference>
<protein>
    <submittedName>
        <fullName evidence="2">Transposon Ty3-I Gag-Pol polyprotein</fullName>
    </submittedName>
</protein>
<organism evidence="2 3">
    <name type="scientific">Frankliniella fusca</name>
    <dbReference type="NCBI Taxonomy" id="407009"/>
    <lineage>
        <taxon>Eukaryota</taxon>
        <taxon>Metazoa</taxon>
        <taxon>Ecdysozoa</taxon>
        <taxon>Arthropoda</taxon>
        <taxon>Hexapoda</taxon>
        <taxon>Insecta</taxon>
        <taxon>Pterygota</taxon>
        <taxon>Neoptera</taxon>
        <taxon>Paraneoptera</taxon>
        <taxon>Thysanoptera</taxon>
        <taxon>Terebrantia</taxon>
        <taxon>Thripoidea</taxon>
        <taxon>Thripidae</taxon>
        <taxon>Frankliniella</taxon>
    </lineage>
</organism>
<keyword evidence="3" id="KW-1185">Reference proteome</keyword>
<feature type="non-terminal residue" evidence="2">
    <location>
        <position position="1"/>
    </location>
</feature>
<evidence type="ECO:0000313" key="2">
    <source>
        <dbReference type="EMBL" id="KAK3917079.1"/>
    </source>
</evidence>
<reference evidence="2" key="1">
    <citation type="submission" date="2021-07" db="EMBL/GenBank/DDBJ databases">
        <authorList>
            <person name="Catto M.A."/>
            <person name="Jacobson A."/>
            <person name="Kennedy G."/>
            <person name="Labadie P."/>
            <person name="Hunt B.G."/>
            <person name="Srinivasan R."/>
        </authorList>
    </citation>
    <scope>NUCLEOTIDE SEQUENCE</scope>
    <source>
        <strain evidence="2">PL_HMW_Pooled</strain>
        <tissue evidence="2">Head</tissue>
    </source>
</reference>
<dbReference type="SUPFAM" id="SSF53098">
    <property type="entry name" value="Ribonuclease H-like"/>
    <property type="match status" value="1"/>
</dbReference>
<gene>
    <name evidence="2" type="ORF">KUF71_006698</name>
</gene>
<proteinExistence type="predicted"/>
<dbReference type="InterPro" id="IPR001584">
    <property type="entry name" value="Integrase_cat-core"/>
</dbReference>
<comment type="caution">
    <text evidence="2">The sequence shown here is derived from an EMBL/GenBank/DDBJ whole genome shotgun (WGS) entry which is preliminary data.</text>
</comment>
<dbReference type="Pfam" id="PF00665">
    <property type="entry name" value="rve"/>
    <property type="match status" value="1"/>
</dbReference>
<dbReference type="PANTHER" id="PTHR37984">
    <property type="entry name" value="PROTEIN CBG26694"/>
    <property type="match status" value="1"/>
</dbReference>
<name>A0AAE1H9P4_9NEOP</name>
<dbReference type="Gene3D" id="3.30.420.10">
    <property type="entry name" value="Ribonuclease H-like superfamily/Ribonuclease H"/>
    <property type="match status" value="1"/>
</dbReference>
<dbReference type="InterPro" id="IPR050951">
    <property type="entry name" value="Retrovirus_Pol_polyprotein"/>
</dbReference>